<name>A0A9D4E201_DREPO</name>
<protein>
    <submittedName>
        <fullName evidence="1">Uncharacterized protein</fullName>
    </submittedName>
</protein>
<evidence type="ECO:0000313" key="2">
    <source>
        <dbReference type="Proteomes" id="UP000828390"/>
    </source>
</evidence>
<dbReference type="EMBL" id="JAIWYP010000009">
    <property type="protein sequence ID" value="KAH3771328.1"/>
    <property type="molecule type" value="Genomic_DNA"/>
</dbReference>
<dbReference type="AlphaFoldDB" id="A0A9D4E201"/>
<reference evidence="1" key="1">
    <citation type="journal article" date="2019" name="bioRxiv">
        <title>The Genome of the Zebra Mussel, Dreissena polymorpha: A Resource for Invasive Species Research.</title>
        <authorList>
            <person name="McCartney M.A."/>
            <person name="Auch B."/>
            <person name="Kono T."/>
            <person name="Mallez S."/>
            <person name="Zhang Y."/>
            <person name="Obille A."/>
            <person name="Becker A."/>
            <person name="Abrahante J.E."/>
            <person name="Garbe J."/>
            <person name="Badalamenti J.P."/>
            <person name="Herman A."/>
            <person name="Mangelson H."/>
            <person name="Liachko I."/>
            <person name="Sullivan S."/>
            <person name="Sone E.D."/>
            <person name="Koren S."/>
            <person name="Silverstein K.A.T."/>
            <person name="Beckman K.B."/>
            <person name="Gohl D.M."/>
        </authorList>
    </citation>
    <scope>NUCLEOTIDE SEQUENCE</scope>
    <source>
        <strain evidence="1">Duluth1</strain>
        <tissue evidence="1">Whole animal</tissue>
    </source>
</reference>
<gene>
    <name evidence="1" type="ORF">DPMN_172643</name>
</gene>
<proteinExistence type="predicted"/>
<reference evidence="1" key="2">
    <citation type="submission" date="2020-11" db="EMBL/GenBank/DDBJ databases">
        <authorList>
            <person name="McCartney M.A."/>
            <person name="Auch B."/>
            <person name="Kono T."/>
            <person name="Mallez S."/>
            <person name="Becker A."/>
            <person name="Gohl D.M."/>
            <person name="Silverstein K.A.T."/>
            <person name="Koren S."/>
            <person name="Bechman K.B."/>
            <person name="Herman A."/>
            <person name="Abrahante J.E."/>
            <person name="Garbe J."/>
        </authorList>
    </citation>
    <scope>NUCLEOTIDE SEQUENCE</scope>
    <source>
        <strain evidence="1">Duluth1</strain>
        <tissue evidence="1">Whole animal</tissue>
    </source>
</reference>
<accession>A0A9D4E201</accession>
<dbReference type="Proteomes" id="UP000828390">
    <property type="component" value="Unassembled WGS sequence"/>
</dbReference>
<evidence type="ECO:0000313" key="1">
    <source>
        <dbReference type="EMBL" id="KAH3771328.1"/>
    </source>
</evidence>
<dbReference type="InterPro" id="IPR011993">
    <property type="entry name" value="PH-like_dom_sf"/>
</dbReference>
<organism evidence="1 2">
    <name type="scientific">Dreissena polymorpha</name>
    <name type="common">Zebra mussel</name>
    <name type="synonym">Mytilus polymorpha</name>
    <dbReference type="NCBI Taxonomy" id="45954"/>
    <lineage>
        <taxon>Eukaryota</taxon>
        <taxon>Metazoa</taxon>
        <taxon>Spiralia</taxon>
        <taxon>Lophotrochozoa</taxon>
        <taxon>Mollusca</taxon>
        <taxon>Bivalvia</taxon>
        <taxon>Autobranchia</taxon>
        <taxon>Heteroconchia</taxon>
        <taxon>Euheterodonta</taxon>
        <taxon>Imparidentia</taxon>
        <taxon>Neoheterodontei</taxon>
        <taxon>Myida</taxon>
        <taxon>Dreissenoidea</taxon>
        <taxon>Dreissenidae</taxon>
        <taxon>Dreissena</taxon>
    </lineage>
</organism>
<sequence length="104" mass="12224">MKVVHMYDEIKDTSDTVYEDLNTKTSRGSVEHLHEAIDVAKLESARAEAELFRVTVEPCPLAKRCDIEGAMIMFMTNLYIVFEDPRTRQNKYVFQMPWVRRFGY</sequence>
<keyword evidence="2" id="KW-1185">Reference proteome</keyword>
<dbReference type="SUPFAM" id="SSF50729">
    <property type="entry name" value="PH domain-like"/>
    <property type="match status" value="1"/>
</dbReference>
<dbReference type="Gene3D" id="2.30.29.30">
    <property type="entry name" value="Pleckstrin-homology domain (PH domain)/Phosphotyrosine-binding domain (PTB)"/>
    <property type="match status" value="1"/>
</dbReference>
<comment type="caution">
    <text evidence="1">The sequence shown here is derived from an EMBL/GenBank/DDBJ whole genome shotgun (WGS) entry which is preliminary data.</text>
</comment>